<evidence type="ECO:0000313" key="4">
    <source>
        <dbReference type="EMBL" id="PPJ74971.1"/>
    </source>
</evidence>
<reference evidence="3 6" key="2">
    <citation type="submission" date="2023-08" db="EMBL/GenBank/DDBJ databases">
        <title>Genomic surveillance of Staphylococcus haemolyticus neonatal outbreak in southern France.</title>
        <authorList>
            <person name="Magnan C."/>
            <person name="Morsli M."/>
            <person name="Thiery B."/>
            <person name="Salipante F."/>
            <person name="Attar J."/>
            <person name="Massimo D.M."/>
            <person name="Ory J."/>
            <person name="Pantel A."/>
            <person name="Lavigne J.-P."/>
        </authorList>
    </citation>
    <scope>NUCLEOTIDE SEQUENCE [LARGE SCALE GENOMIC DNA]</scope>
    <source>
        <strain evidence="3 6">NSH026</strain>
    </source>
</reference>
<evidence type="ECO:0000313" key="3">
    <source>
        <dbReference type="EMBL" id="MDT4285796.1"/>
    </source>
</evidence>
<gene>
    <name evidence="4" type="ORF">CV019_06625</name>
    <name evidence="3" type="ORF">RO950_02000</name>
</gene>
<sequence>MKHYIVKFEHTDLKRWKKYVVPHVLYLKKLIKQGHLIVSGPTVNARKDIKEAYLIFKVKNRDELMTLLEKDPFWYKGLVSNYTIEEWKPLFGNLEQLTNEEFNDEE</sequence>
<accession>A0A2A1KBR4</accession>
<protein>
    <submittedName>
        <fullName evidence="3">YciI family protein</fullName>
    </submittedName>
</protein>
<dbReference type="Pfam" id="PF03795">
    <property type="entry name" value="YCII"/>
    <property type="match status" value="1"/>
</dbReference>
<comment type="caution">
    <text evidence="4">The sequence shown here is derived from an EMBL/GenBank/DDBJ whole genome shotgun (WGS) entry which is preliminary data.</text>
</comment>
<evidence type="ECO:0000256" key="1">
    <source>
        <dbReference type="ARBA" id="ARBA00007689"/>
    </source>
</evidence>
<feature type="domain" description="YCII-related" evidence="2">
    <location>
        <begin position="13"/>
        <end position="88"/>
    </location>
</feature>
<dbReference type="EMBL" id="JAVSOO010000003">
    <property type="protein sequence ID" value="MDT4285796.1"/>
    <property type="molecule type" value="Genomic_DNA"/>
</dbReference>
<dbReference type="PANTHER" id="PTHR37828:SF1">
    <property type="entry name" value="YCII-RELATED DOMAIN-CONTAINING PROTEIN"/>
    <property type="match status" value="1"/>
</dbReference>
<dbReference type="STRING" id="1283.ShL2_00352"/>
<comment type="similarity">
    <text evidence="1">Belongs to the YciI family.</text>
</comment>
<dbReference type="PANTHER" id="PTHR37828">
    <property type="entry name" value="GSR2449 PROTEIN"/>
    <property type="match status" value="1"/>
</dbReference>
<dbReference type="EMBL" id="PGWX01000284">
    <property type="protein sequence ID" value="PPJ74971.1"/>
    <property type="molecule type" value="Genomic_DNA"/>
</dbReference>
<dbReference type="InterPro" id="IPR011008">
    <property type="entry name" value="Dimeric_a/b-barrel"/>
</dbReference>
<proteinExistence type="inferred from homology"/>
<organism evidence="4 5">
    <name type="scientific">Staphylococcus haemolyticus</name>
    <dbReference type="NCBI Taxonomy" id="1283"/>
    <lineage>
        <taxon>Bacteria</taxon>
        <taxon>Bacillati</taxon>
        <taxon>Bacillota</taxon>
        <taxon>Bacilli</taxon>
        <taxon>Bacillales</taxon>
        <taxon>Staphylococcaceae</taxon>
        <taxon>Staphylococcus</taxon>
    </lineage>
</organism>
<evidence type="ECO:0000313" key="5">
    <source>
        <dbReference type="Proteomes" id="UP000238153"/>
    </source>
</evidence>
<dbReference type="AlphaFoldDB" id="A0A2A1KBR4"/>
<name>A0A2A1KBR4_STAHA</name>
<dbReference type="InterPro" id="IPR005545">
    <property type="entry name" value="YCII"/>
</dbReference>
<dbReference type="RefSeq" id="WP_033079711.1">
    <property type="nucleotide sequence ID" value="NZ_CABMHO010000014.1"/>
</dbReference>
<dbReference type="SUPFAM" id="SSF54909">
    <property type="entry name" value="Dimeric alpha+beta barrel"/>
    <property type="match status" value="1"/>
</dbReference>
<reference evidence="4 5" key="1">
    <citation type="submission" date="2017-11" db="EMBL/GenBank/DDBJ databases">
        <authorList>
            <person name="Founou R.C."/>
            <person name="Founou L."/>
            <person name="Allam M."/>
            <person name="Ismail A."/>
            <person name="Essack S.Y."/>
        </authorList>
    </citation>
    <scope>NUCLEOTIDE SEQUENCE [LARGE SCALE GENOMIC DNA]</scope>
    <source>
        <strain evidence="4 5">G811N2B1</strain>
    </source>
</reference>
<dbReference type="KEGG" id="shh:ShL2_00352"/>
<evidence type="ECO:0000313" key="6">
    <source>
        <dbReference type="Proteomes" id="UP001269271"/>
    </source>
</evidence>
<dbReference type="Gene3D" id="3.30.70.1060">
    <property type="entry name" value="Dimeric alpha+beta barrel"/>
    <property type="match status" value="1"/>
</dbReference>
<evidence type="ECO:0000259" key="2">
    <source>
        <dbReference type="Pfam" id="PF03795"/>
    </source>
</evidence>
<dbReference type="Proteomes" id="UP001269271">
    <property type="component" value="Unassembled WGS sequence"/>
</dbReference>
<keyword evidence="6" id="KW-1185">Reference proteome</keyword>
<dbReference type="Proteomes" id="UP000238153">
    <property type="component" value="Unassembled WGS sequence"/>
</dbReference>